<feature type="transmembrane region" description="Helical" evidence="1">
    <location>
        <begin position="128"/>
        <end position="150"/>
    </location>
</feature>
<organism evidence="2 3">
    <name type="scientific">Cohaesibacter marisflavi</name>
    <dbReference type="NCBI Taxonomy" id="655353"/>
    <lineage>
        <taxon>Bacteria</taxon>
        <taxon>Pseudomonadati</taxon>
        <taxon>Pseudomonadota</taxon>
        <taxon>Alphaproteobacteria</taxon>
        <taxon>Hyphomicrobiales</taxon>
        <taxon>Cohaesibacteraceae</taxon>
    </lineage>
</organism>
<keyword evidence="1" id="KW-1133">Transmembrane helix</keyword>
<sequence length="205" mass="22498">MIDALAVIKQACDIAGITAPENLTDELYKGAVAQDLYNHQARAALAVHPFSFAQDLVQLNRLLDAPIAGYSYCHQIPTEDLIIGVDRLTDQPTDPDYSFADFVKYGLKIHSNALDLYAVIRKQVGPHLWNPIFVNVVATGLASVLVLAIASDDKLSAQLKKDAYGDAREEMRGGLMRAAINSDQFTKPNKRMRMGNNPLTAAWLS</sequence>
<evidence type="ECO:0000313" key="3">
    <source>
        <dbReference type="Proteomes" id="UP000199236"/>
    </source>
</evidence>
<dbReference type="Proteomes" id="UP000199236">
    <property type="component" value="Unassembled WGS sequence"/>
</dbReference>
<dbReference type="STRING" id="655353.SAMN04488056_12333"/>
<evidence type="ECO:0000256" key="1">
    <source>
        <dbReference type="SAM" id="Phobius"/>
    </source>
</evidence>
<reference evidence="2 3" key="1">
    <citation type="submission" date="2016-10" db="EMBL/GenBank/DDBJ databases">
        <authorList>
            <person name="de Groot N.N."/>
        </authorList>
    </citation>
    <scope>NUCLEOTIDE SEQUENCE [LARGE SCALE GENOMIC DNA]</scope>
    <source>
        <strain evidence="2 3">CGMCC 1.9157</strain>
    </source>
</reference>
<name>A0A1I5MUH7_9HYPH</name>
<dbReference type="AlphaFoldDB" id="A0A1I5MUH7"/>
<gene>
    <name evidence="2" type="ORF">SAMN04488056_12333</name>
</gene>
<dbReference type="RefSeq" id="WP_090075619.1">
    <property type="nucleotide sequence ID" value="NZ_FOVR01000023.1"/>
</dbReference>
<accession>A0A1I5MUH7</accession>
<protein>
    <submittedName>
        <fullName evidence="2">Uncharacterized protein</fullName>
    </submittedName>
</protein>
<keyword evidence="1" id="KW-0812">Transmembrane</keyword>
<dbReference type="OrthoDB" id="8441904at2"/>
<keyword evidence="1" id="KW-0472">Membrane</keyword>
<evidence type="ECO:0000313" key="2">
    <source>
        <dbReference type="EMBL" id="SFP13169.1"/>
    </source>
</evidence>
<proteinExistence type="predicted"/>
<dbReference type="EMBL" id="FOVR01000023">
    <property type="protein sequence ID" value="SFP13169.1"/>
    <property type="molecule type" value="Genomic_DNA"/>
</dbReference>
<keyword evidence="3" id="KW-1185">Reference proteome</keyword>